<dbReference type="AlphaFoldDB" id="A0A2N9YFI5"/>
<dbReference type="RefSeq" id="WP_145917107.1">
    <property type="nucleotide sequence ID" value="NZ_CP012373.2"/>
</dbReference>
<protein>
    <submittedName>
        <fullName evidence="2">Uncharacterized protein</fullName>
    </submittedName>
</protein>
<evidence type="ECO:0000313" key="3">
    <source>
        <dbReference type="Proteomes" id="UP000234271"/>
    </source>
</evidence>
<gene>
    <name evidence="2" type="ORF">BLE401_11420</name>
</gene>
<evidence type="ECO:0000313" key="2">
    <source>
        <dbReference type="EMBL" id="AUI69244.1"/>
    </source>
</evidence>
<sequence length="229" mass="25640">MEHFIKPLFARYQVSLGNAYSPSSAWLALERFNLKSACIRQAELGNEQYVEANPTTAKMKTFSNRFFYSALLLLCLMPLSVSADVVWPALYLEERLMSLEFIGLGLLVELIVICGVFKFSLPLALLADIVANAASSILGIILIPLSGIVWEIFPGMIINYIFHWGTFNPVGWGASFVLACLVNVALEGYILKHVFKQSFNRKTFFWLLFANACSVGIAFASLWWEPPIL</sequence>
<keyword evidence="1" id="KW-0472">Membrane</keyword>
<proteinExistence type="predicted"/>
<feature type="transmembrane region" description="Helical" evidence="1">
    <location>
        <begin position="96"/>
        <end position="117"/>
    </location>
</feature>
<reference evidence="3" key="1">
    <citation type="submission" date="2016-12" db="EMBL/GenBank/DDBJ databases">
        <title>Complete Genome Sequence of Beggiatoa leptomitiformis D-401.</title>
        <authorList>
            <person name="Fomenkov A."/>
            <person name="Vincze T."/>
            <person name="Grabovich M."/>
            <person name="Anton B.P."/>
            <person name="Dubinina G."/>
            <person name="Orlova M."/>
            <person name="Belousova E."/>
            <person name="Roberts R.J."/>
        </authorList>
    </citation>
    <scope>NUCLEOTIDE SEQUENCE [LARGE SCALE GENOMIC DNA]</scope>
    <source>
        <strain evidence="3">D-401</strain>
    </source>
</reference>
<accession>A0A2N9YFI5</accession>
<feature type="transmembrane region" description="Helical" evidence="1">
    <location>
        <begin position="129"/>
        <end position="150"/>
    </location>
</feature>
<keyword evidence="3" id="KW-1185">Reference proteome</keyword>
<organism evidence="2 3">
    <name type="scientific">Beggiatoa leptomitoformis</name>
    <dbReference type="NCBI Taxonomy" id="288004"/>
    <lineage>
        <taxon>Bacteria</taxon>
        <taxon>Pseudomonadati</taxon>
        <taxon>Pseudomonadota</taxon>
        <taxon>Gammaproteobacteria</taxon>
        <taxon>Thiotrichales</taxon>
        <taxon>Thiotrichaceae</taxon>
        <taxon>Beggiatoa</taxon>
    </lineage>
</organism>
<dbReference type="OrthoDB" id="7068818at2"/>
<name>A0A2N9YFI5_9GAMM</name>
<feature type="transmembrane region" description="Helical" evidence="1">
    <location>
        <begin position="170"/>
        <end position="191"/>
    </location>
</feature>
<feature type="transmembrane region" description="Helical" evidence="1">
    <location>
        <begin position="66"/>
        <end position="90"/>
    </location>
</feature>
<keyword evidence="1" id="KW-1133">Transmembrane helix</keyword>
<evidence type="ECO:0000256" key="1">
    <source>
        <dbReference type="SAM" id="Phobius"/>
    </source>
</evidence>
<dbReference type="EMBL" id="CP018889">
    <property type="protein sequence ID" value="AUI69244.1"/>
    <property type="molecule type" value="Genomic_DNA"/>
</dbReference>
<dbReference type="Proteomes" id="UP000234271">
    <property type="component" value="Chromosome"/>
</dbReference>
<keyword evidence="1" id="KW-0812">Transmembrane</keyword>
<feature type="transmembrane region" description="Helical" evidence="1">
    <location>
        <begin position="203"/>
        <end position="224"/>
    </location>
</feature>